<feature type="signal peptide" evidence="1">
    <location>
        <begin position="1"/>
        <end position="17"/>
    </location>
</feature>
<organism evidence="3 4">
    <name type="scientific">Heligmosomoides polygyrus</name>
    <name type="common">Parasitic roundworm</name>
    <dbReference type="NCBI Taxonomy" id="6339"/>
    <lineage>
        <taxon>Eukaryota</taxon>
        <taxon>Metazoa</taxon>
        <taxon>Ecdysozoa</taxon>
        <taxon>Nematoda</taxon>
        <taxon>Chromadorea</taxon>
        <taxon>Rhabditida</taxon>
        <taxon>Rhabditina</taxon>
        <taxon>Rhabditomorpha</taxon>
        <taxon>Strongyloidea</taxon>
        <taxon>Heligmosomidae</taxon>
        <taxon>Heligmosomoides</taxon>
    </lineage>
</organism>
<evidence type="ECO:0000313" key="4">
    <source>
        <dbReference type="WBParaSite" id="HPBE_0001246501-mRNA-1"/>
    </source>
</evidence>
<sequence length="76" mass="8780">MIVTASVTLLFLFVCNAYSSSMLKREVDLLDMLRTPLMLSFNRNNAFVTNDRQNDYMTRLLRMQGAQRLSQPTTSE</sequence>
<dbReference type="OrthoDB" id="5859306at2759"/>
<feature type="chain" id="PRO_5044551674" evidence="1">
    <location>
        <begin position="18"/>
        <end position="76"/>
    </location>
</feature>
<keyword evidence="3" id="KW-1185">Reference proteome</keyword>
<evidence type="ECO:0000313" key="2">
    <source>
        <dbReference type="EMBL" id="VDO92271.1"/>
    </source>
</evidence>
<evidence type="ECO:0000313" key="3">
    <source>
        <dbReference type="Proteomes" id="UP000050761"/>
    </source>
</evidence>
<protein>
    <submittedName>
        <fullName evidence="2 4">Uncharacterized protein</fullName>
    </submittedName>
</protein>
<keyword evidence="1" id="KW-0732">Signal</keyword>
<gene>
    <name evidence="2" type="ORF">HPBE_LOCUS12466</name>
</gene>
<dbReference type="Proteomes" id="UP000050761">
    <property type="component" value="Unassembled WGS sequence"/>
</dbReference>
<proteinExistence type="predicted"/>
<accession>A0A183FVS9</accession>
<reference evidence="2 3" key="1">
    <citation type="submission" date="2018-11" db="EMBL/GenBank/DDBJ databases">
        <authorList>
            <consortium name="Pathogen Informatics"/>
        </authorList>
    </citation>
    <scope>NUCLEOTIDE SEQUENCE [LARGE SCALE GENOMIC DNA]</scope>
</reference>
<reference evidence="4" key="2">
    <citation type="submission" date="2019-09" db="UniProtKB">
        <authorList>
            <consortium name="WormBaseParasite"/>
        </authorList>
    </citation>
    <scope>IDENTIFICATION</scope>
</reference>
<name>A0A183FVS9_HELPZ</name>
<evidence type="ECO:0000256" key="1">
    <source>
        <dbReference type="SAM" id="SignalP"/>
    </source>
</evidence>
<dbReference type="AlphaFoldDB" id="A0A183FVS9"/>
<dbReference type="EMBL" id="UZAH01027510">
    <property type="protein sequence ID" value="VDO92271.1"/>
    <property type="molecule type" value="Genomic_DNA"/>
</dbReference>
<accession>A0A3P7YXF9</accession>
<dbReference type="WBParaSite" id="HPBE_0001246501-mRNA-1">
    <property type="protein sequence ID" value="HPBE_0001246501-mRNA-1"/>
    <property type="gene ID" value="HPBE_0001246501"/>
</dbReference>